<dbReference type="CDD" id="cd00093">
    <property type="entry name" value="HTH_XRE"/>
    <property type="match status" value="1"/>
</dbReference>
<dbReference type="PANTHER" id="PTHR46797:SF1">
    <property type="entry name" value="METHYLPHOSPHONATE SYNTHASE"/>
    <property type="match status" value="1"/>
</dbReference>
<keyword evidence="6" id="KW-1185">Reference proteome</keyword>
<dbReference type="RefSeq" id="WP_198827110.1">
    <property type="nucleotide sequence ID" value="NZ_CP066308.1"/>
</dbReference>
<organism evidence="3 5">
    <name type="scientific">Brevibacillus composti</name>
    <dbReference type="NCBI Taxonomy" id="2796470"/>
    <lineage>
        <taxon>Bacteria</taxon>
        <taxon>Bacillati</taxon>
        <taxon>Bacillota</taxon>
        <taxon>Bacilli</taxon>
        <taxon>Bacillales</taxon>
        <taxon>Paenibacillaceae</taxon>
        <taxon>Brevibacillus</taxon>
    </lineage>
</organism>
<dbReference type="Gene3D" id="1.10.260.40">
    <property type="entry name" value="lambda repressor-like DNA-binding domains"/>
    <property type="match status" value="1"/>
</dbReference>
<dbReference type="Proteomes" id="UP000677234">
    <property type="component" value="Chromosome"/>
</dbReference>
<dbReference type="SUPFAM" id="SSF48452">
    <property type="entry name" value="TPR-like"/>
    <property type="match status" value="1"/>
</dbReference>
<dbReference type="InterPro" id="IPR050807">
    <property type="entry name" value="TransReg_Diox_bact_type"/>
</dbReference>
<dbReference type="PANTHER" id="PTHR46797">
    <property type="entry name" value="HTH-TYPE TRANSCRIPTIONAL REGULATOR"/>
    <property type="match status" value="1"/>
</dbReference>
<name>A0A7T5JMW1_9BACL</name>
<feature type="domain" description="HTH cro/C1-type" evidence="2">
    <location>
        <begin position="40"/>
        <end position="95"/>
    </location>
</feature>
<proteinExistence type="predicted"/>
<dbReference type="InterPro" id="IPR010982">
    <property type="entry name" value="Lambda_DNA-bd_dom_sf"/>
</dbReference>
<reference evidence="3 5" key="1">
    <citation type="submission" date="2020-12" db="EMBL/GenBank/DDBJ databases">
        <title>strain FJAT-54423T represents a novel species of the genus Brevibacillus.</title>
        <authorList>
            <person name="Tang R."/>
        </authorList>
    </citation>
    <scope>NUCLEOTIDE SEQUENCE [LARGE SCALE GENOMIC DNA]</scope>
    <source>
        <strain evidence="3 5">FJAT-54423</strain>
    </source>
</reference>
<dbReference type="SUPFAM" id="SSF47413">
    <property type="entry name" value="lambda repressor-like DNA-binding domains"/>
    <property type="match status" value="1"/>
</dbReference>
<dbReference type="Proteomes" id="UP000595847">
    <property type="component" value="Chromosome"/>
</dbReference>
<dbReference type="Pfam" id="PF01381">
    <property type="entry name" value="HTH_3"/>
    <property type="match status" value="1"/>
</dbReference>
<dbReference type="InterPro" id="IPR011990">
    <property type="entry name" value="TPR-like_helical_dom_sf"/>
</dbReference>
<dbReference type="Gene3D" id="1.25.40.10">
    <property type="entry name" value="Tetratricopeptide repeat domain"/>
    <property type="match status" value="1"/>
</dbReference>
<dbReference type="SMART" id="SM00530">
    <property type="entry name" value="HTH_XRE"/>
    <property type="match status" value="1"/>
</dbReference>
<evidence type="ECO:0000313" key="5">
    <source>
        <dbReference type="Proteomes" id="UP000595847"/>
    </source>
</evidence>
<dbReference type="GO" id="GO:0003677">
    <property type="term" value="F:DNA binding"/>
    <property type="evidence" value="ECO:0007669"/>
    <property type="project" value="UniProtKB-KW"/>
</dbReference>
<dbReference type="AlphaFoldDB" id="A0A7T5JMW1"/>
<gene>
    <name evidence="3" type="ORF">JD108_16620</name>
    <name evidence="4" type="ORF">KDJ56_16565</name>
</gene>
<accession>A0A7T5JMW1</accession>
<dbReference type="InterPro" id="IPR001387">
    <property type="entry name" value="Cro/C1-type_HTH"/>
</dbReference>
<evidence type="ECO:0000313" key="3">
    <source>
        <dbReference type="EMBL" id="QQE73502.1"/>
    </source>
</evidence>
<evidence type="ECO:0000313" key="4">
    <source>
        <dbReference type="EMBL" id="QUO40584.1"/>
    </source>
</evidence>
<keyword evidence="1" id="KW-0238">DNA-binding</keyword>
<sequence length="451" mass="52581">MDLLFTKINEDDKIFKNHKLGGGRMTVPEVLSYTTIGELIQKYRKEANLTLSEVANRARLNKGVISKIENGDTRRPGLKTTKAIARALQIPFEEMIEPYLKIEQRVEVLHEILLEAIERSNLSFISKIALQILQSPQQDSYSALQLLYTTADRISAVDVKILLYNTIVKYARERGIPQYIAKGLLQSYLIERRDFFRLEDTFQHGEEITHYVDFLSPEQRVVFYYRMALHAHNIKKYEKCISYSQAGFMEDRSTSELKARAYLAMINSFSRLGHYDAVEEHLKEFETYEYDFVMESTMITRAVTKARKKEFEAAIPLLQACRRELSRDNRIHVVNELFDIYWQLGEKDACAAIIKEEPEILPEAPETPYKHRSLGRYYRQKANYLMSTGQADQGMESYCLSLQEFGAVRAWEEIHACMNEILSHFIKNSKFINFRYVEALYNVYNRIGGKN</sequence>
<dbReference type="GO" id="GO:0003700">
    <property type="term" value="F:DNA-binding transcription factor activity"/>
    <property type="evidence" value="ECO:0007669"/>
    <property type="project" value="TreeGrafter"/>
</dbReference>
<reference evidence="4" key="2">
    <citation type="submission" date="2021-04" db="EMBL/GenBank/DDBJ databases">
        <title>Brevibacillus composti FJAT-54423, complete genome.</title>
        <authorList>
            <person name="Tang R."/>
        </authorList>
    </citation>
    <scope>NUCLEOTIDE SEQUENCE</scope>
    <source>
        <strain evidence="4">FJAT-54424</strain>
    </source>
</reference>
<evidence type="ECO:0000259" key="2">
    <source>
        <dbReference type="PROSITE" id="PS50943"/>
    </source>
</evidence>
<dbReference type="PROSITE" id="PS50943">
    <property type="entry name" value="HTH_CROC1"/>
    <property type="match status" value="1"/>
</dbReference>
<evidence type="ECO:0000256" key="1">
    <source>
        <dbReference type="ARBA" id="ARBA00023125"/>
    </source>
</evidence>
<protein>
    <submittedName>
        <fullName evidence="3">Helix-turn-helix transcriptional regulator</fullName>
    </submittedName>
</protein>
<dbReference type="EMBL" id="CP073708">
    <property type="protein sequence ID" value="QUO40584.1"/>
    <property type="molecule type" value="Genomic_DNA"/>
</dbReference>
<dbReference type="GO" id="GO:0005829">
    <property type="term" value="C:cytosol"/>
    <property type="evidence" value="ECO:0007669"/>
    <property type="project" value="TreeGrafter"/>
</dbReference>
<evidence type="ECO:0000313" key="6">
    <source>
        <dbReference type="Proteomes" id="UP000677234"/>
    </source>
</evidence>
<dbReference type="EMBL" id="CP066308">
    <property type="protein sequence ID" value="QQE73502.1"/>
    <property type="molecule type" value="Genomic_DNA"/>
</dbReference>
<dbReference type="KEGG" id="bcop:JD108_16620"/>